<dbReference type="GeneID" id="31234086"/>
<dbReference type="InterPro" id="IPR051448">
    <property type="entry name" value="CdaR-like_regulators"/>
</dbReference>
<comment type="similarity">
    <text evidence="1">Belongs to the CdaR family.</text>
</comment>
<sequence>MAVQPAIVELCQTVAGDLGDVVPAIVDRIRREVPGYQAVDRTEHEHAVTLQYEGLLTGLITRRPPSAEESERARELGRRRARQGLAIESIIGAYHVGYREMWNTLLSRVGPEDQAMRSDLASVVGTVWMWIEQASSAAADAYGETVRAEDALAHRFLGTLTAGGPVTAEHTRMAEAFGFDPTGDFQAVCSPADAWRDEDTTALRDQVRSHRGTLMCAVRDDLLIAVLQSIPATAFVEAMRSHGSRAAVGVGLAREGLAGASISIVDALEVLPAGGTGEVATFERDWLIATVRPRADRLTALLDPCRRTAQAHPDIAETVRAFAEHGFSLTSTGRALHIHPNTVRYRLERWQELTGRDARTWAGLSVGMVALDLPMTHTSS</sequence>
<feature type="domain" description="RsbT co-antagonist protein RsbRD N-terminal" evidence="3">
    <location>
        <begin position="20"/>
        <end position="148"/>
    </location>
</feature>
<proteinExistence type="inferred from homology"/>
<dbReference type="PANTHER" id="PTHR33744">
    <property type="entry name" value="CARBOHYDRATE DIACID REGULATOR"/>
    <property type="match status" value="1"/>
</dbReference>
<name>A0ABV9VHS7_STRAZ</name>
<dbReference type="RefSeq" id="WP_033300941.1">
    <property type="nucleotide sequence ID" value="NZ_JBHSJE010000012.1"/>
</dbReference>
<dbReference type="PANTHER" id="PTHR33744:SF1">
    <property type="entry name" value="DNA-BINDING TRANSCRIPTIONAL ACTIVATOR ADER"/>
    <property type="match status" value="1"/>
</dbReference>
<dbReference type="Pfam" id="PF14361">
    <property type="entry name" value="RsbRD_N"/>
    <property type="match status" value="1"/>
</dbReference>
<evidence type="ECO:0000259" key="2">
    <source>
        <dbReference type="Pfam" id="PF13556"/>
    </source>
</evidence>
<feature type="domain" description="PucR C-terminal helix-turn-helix" evidence="2">
    <location>
        <begin position="316"/>
        <end position="360"/>
    </location>
</feature>
<evidence type="ECO:0000313" key="5">
    <source>
        <dbReference type="EMBL" id="MFC4982763.1"/>
    </source>
</evidence>
<dbReference type="InterPro" id="IPR042070">
    <property type="entry name" value="PucR_C-HTH_sf"/>
</dbReference>
<dbReference type="EMBL" id="JBHSJE010000012">
    <property type="protein sequence ID" value="MFC4982763.1"/>
    <property type="molecule type" value="Genomic_DNA"/>
</dbReference>
<evidence type="ECO:0000259" key="3">
    <source>
        <dbReference type="Pfam" id="PF14361"/>
    </source>
</evidence>
<accession>A0ABV9VHS7</accession>
<evidence type="ECO:0000259" key="4">
    <source>
        <dbReference type="Pfam" id="PF17853"/>
    </source>
</evidence>
<feature type="domain" description="CdaR GGDEF-like" evidence="4">
    <location>
        <begin position="169"/>
        <end position="271"/>
    </location>
</feature>
<keyword evidence="6" id="KW-1185">Reference proteome</keyword>
<dbReference type="Proteomes" id="UP001595908">
    <property type="component" value="Unassembled WGS sequence"/>
</dbReference>
<dbReference type="Gene3D" id="1.10.10.2840">
    <property type="entry name" value="PucR C-terminal helix-turn-helix domain"/>
    <property type="match status" value="1"/>
</dbReference>
<dbReference type="Pfam" id="PF17853">
    <property type="entry name" value="GGDEF_2"/>
    <property type="match status" value="1"/>
</dbReference>
<evidence type="ECO:0000313" key="6">
    <source>
        <dbReference type="Proteomes" id="UP001595908"/>
    </source>
</evidence>
<dbReference type="Pfam" id="PF13556">
    <property type="entry name" value="HTH_30"/>
    <property type="match status" value="1"/>
</dbReference>
<protein>
    <submittedName>
        <fullName evidence="5">PucR family transcriptional regulator</fullName>
    </submittedName>
</protein>
<dbReference type="InterPro" id="IPR025751">
    <property type="entry name" value="RsbRD_N_dom"/>
</dbReference>
<reference evidence="6" key="1">
    <citation type="journal article" date="2019" name="Int. J. Syst. Evol. Microbiol.">
        <title>The Global Catalogue of Microorganisms (GCM) 10K type strain sequencing project: providing services to taxonomists for standard genome sequencing and annotation.</title>
        <authorList>
            <consortium name="The Broad Institute Genomics Platform"/>
            <consortium name="The Broad Institute Genome Sequencing Center for Infectious Disease"/>
            <person name="Wu L."/>
            <person name="Ma J."/>
        </authorList>
    </citation>
    <scope>NUCLEOTIDE SEQUENCE [LARGE SCALE GENOMIC DNA]</scope>
    <source>
        <strain evidence="6">ICMP 257</strain>
    </source>
</reference>
<evidence type="ECO:0000256" key="1">
    <source>
        <dbReference type="ARBA" id="ARBA00006754"/>
    </source>
</evidence>
<comment type="caution">
    <text evidence="5">The sequence shown here is derived from an EMBL/GenBank/DDBJ whole genome shotgun (WGS) entry which is preliminary data.</text>
</comment>
<dbReference type="InterPro" id="IPR041522">
    <property type="entry name" value="CdaR_GGDEF"/>
</dbReference>
<dbReference type="InterPro" id="IPR025736">
    <property type="entry name" value="PucR_C-HTH_dom"/>
</dbReference>
<gene>
    <name evidence="5" type="ORF">ACFPL4_31230</name>
</gene>
<organism evidence="5 6">
    <name type="scientific">Streptomyces atroolivaceus</name>
    <dbReference type="NCBI Taxonomy" id="66869"/>
    <lineage>
        <taxon>Bacteria</taxon>
        <taxon>Bacillati</taxon>
        <taxon>Actinomycetota</taxon>
        <taxon>Actinomycetes</taxon>
        <taxon>Kitasatosporales</taxon>
        <taxon>Streptomycetaceae</taxon>
        <taxon>Streptomyces</taxon>
    </lineage>
</organism>